<evidence type="ECO:0000313" key="2">
    <source>
        <dbReference type="Proteomes" id="UP001263852"/>
    </source>
</evidence>
<name>A0AAW8WBE4_LACPE</name>
<evidence type="ECO:0000313" key="1">
    <source>
        <dbReference type="EMBL" id="MDT7038038.1"/>
    </source>
</evidence>
<reference evidence="1" key="1">
    <citation type="submission" date="2023-08" db="EMBL/GenBank/DDBJ databases">
        <authorList>
            <person name="Page C.A."/>
            <person name="Perez-Diaz I.M."/>
        </authorList>
    </citation>
    <scope>NUCLEOTIDE SEQUENCE</scope>
    <source>
        <strain evidence="1">1.8.9</strain>
    </source>
</reference>
<dbReference type="Proteomes" id="UP001263852">
    <property type="component" value="Unassembled WGS sequence"/>
</dbReference>
<sequence>MTEHVVMRSLAVPLISQLNFVYPQRSGNQLLTDLIDYLTVTAHGIKPQPTMKH</sequence>
<accession>A0AAW8WBE4</accession>
<dbReference type="EMBL" id="JAVLAO010000001">
    <property type="protein sequence ID" value="MDT7038038.1"/>
    <property type="molecule type" value="Genomic_DNA"/>
</dbReference>
<protein>
    <submittedName>
        <fullName evidence="1">Uncharacterized protein</fullName>
    </submittedName>
</protein>
<dbReference type="AlphaFoldDB" id="A0AAW8WBE4"/>
<gene>
    <name evidence="1" type="ORF">RI555_03300</name>
</gene>
<organism evidence="1 2">
    <name type="scientific">Lactiplantibacillus pentosus</name>
    <name type="common">Lactobacillus pentosus</name>
    <dbReference type="NCBI Taxonomy" id="1589"/>
    <lineage>
        <taxon>Bacteria</taxon>
        <taxon>Bacillati</taxon>
        <taxon>Bacillota</taxon>
        <taxon>Bacilli</taxon>
        <taxon>Lactobacillales</taxon>
        <taxon>Lactobacillaceae</taxon>
        <taxon>Lactiplantibacillus</taxon>
    </lineage>
</organism>
<dbReference type="RefSeq" id="WP_253954435.1">
    <property type="nucleotide sequence ID" value="NZ_JAGWDT010000023.1"/>
</dbReference>
<comment type="caution">
    <text evidence="1">The sequence shown here is derived from an EMBL/GenBank/DDBJ whole genome shotgun (WGS) entry which is preliminary data.</text>
</comment>
<proteinExistence type="predicted"/>